<keyword evidence="2" id="KW-1185">Reference proteome</keyword>
<sequence length="51" mass="5986">MKNRSEVKFAKVFPIKKRRLLVPHTRYTALHANIAYFRCLGENSFAPSLHQ</sequence>
<evidence type="ECO:0000313" key="1">
    <source>
        <dbReference type="EMBL" id="MDI3320603.1"/>
    </source>
</evidence>
<dbReference type="RefSeq" id="WP_282334699.1">
    <property type="nucleotide sequence ID" value="NZ_JASBRG010000007.1"/>
</dbReference>
<reference evidence="1 2" key="1">
    <citation type="submission" date="2023-05" db="EMBL/GenBank/DDBJ databases">
        <title>Genome sequence of Pinibacter sp. MAH-24.</title>
        <authorList>
            <person name="Huq M.A."/>
        </authorList>
    </citation>
    <scope>NUCLEOTIDE SEQUENCE [LARGE SCALE GENOMIC DNA]</scope>
    <source>
        <strain evidence="1 2">MAH-24</strain>
    </source>
</reference>
<proteinExistence type="predicted"/>
<organism evidence="1 2">
    <name type="scientific">Pinibacter soli</name>
    <dbReference type="NCBI Taxonomy" id="3044211"/>
    <lineage>
        <taxon>Bacteria</taxon>
        <taxon>Pseudomonadati</taxon>
        <taxon>Bacteroidota</taxon>
        <taxon>Chitinophagia</taxon>
        <taxon>Chitinophagales</taxon>
        <taxon>Chitinophagaceae</taxon>
        <taxon>Pinibacter</taxon>
    </lineage>
</organism>
<dbReference type="EMBL" id="JASBRG010000007">
    <property type="protein sequence ID" value="MDI3320603.1"/>
    <property type="molecule type" value="Genomic_DNA"/>
</dbReference>
<protein>
    <submittedName>
        <fullName evidence="1">Uncharacterized protein</fullName>
    </submittedName>
</protein>
<accession>A0ABT6RDF3</accession>
<gene>
    <name evidence="1" type="ORF">QJ048_12505</name>
</gene>
<comment type="caution">
    <text evidence="1">The sequence shown here is derived from an EMBL/GenBank/DDBJ whole genome shotgun (WGS) entry which is preliminary data.</text>
</comment>
<evidence type="ECO:0000313" key="2">
    <source>
        <dbReference type="Proteomes" id="UP001226434"/>
    </source>
</evidence>
<dbReference type="Proteomes" id="UP001226434">
    <property type="component" value="Unassembled WGS sequence"/>
</dbReference>
<name>A0ABT6RDF3_9BACT</name>